<organism evidence="2 3">
    <name type="scientific">Penicillium atrosanguineum</name>
    <dbReference type="NCBI Taxonomy" id="1132637"/>
    <lineage>
        <taxon>Eukaryota</taxon>
        <taxon>Fungi</taxon>
        <taxon>Dikarya</taxon>
        <taxon>Ascomycota</taxon>
        <taxon>Pezizomycotina</taxon>
        <taxon>Eurotiomycetes</taxon>
        <taxon>Eurotiomycetidae</taxon>
        <taxon>Eurotiales</taxon>
        <taxon>Aspergillaceae</taxon>
        <taxon>Penicillium</taxon>
    </lineage>
</organism>
<gene>
    <name evidence="2" type="ORF">N7476_005376</name>
</gene>
<proteinExistence type="predicted"/>
<dbReference type="OrthoDB" id="194139at2759"/>
<comment type="caution">
    <text evidence="2">The sequence shown here is derived from an EMBL/GenBank/DDBJ whole genome shotgun (WGS) entry which is preliminary data.</text>
</comment>
<accession>A0A9W9H6L2</accession>
<dbReference type="EMBL" id="JAPZBO010000005">
    <property type="protein sequence ID" value="KAJ5315069.1"/>
    <property type="molecule type" value="Genomic_DNA"/>
</dbReference>
<evidence type="ECO:0000313" key="3">
    <source>
        <dbReference type="Proteomes" id="UP001147746"/>
    </source>
</evidence>
<sequence>MITVIETFGLLLSGPLLAALIREGLIHGNVRWLGLPFIVAGAMGVLVAVTISCINLPAHAKGGESEDLEDSSVIAG</sequence>
<name>A0A9W9H6L2_9EURO</name>
<feature type="transmembrane region" description="Helical" evidence="1">
    <location>
        <begin position="34"/>
        <end position="56"/>
    </location>
</feature>
<reference evidence="2" key="2">
    <citation type="journal article" date="2023" name="IMA Fungus">
        <title>Comparative genomic study of the Penicillium genus elucidates a diverse pangenome and 15 lateral gene transfer events.</title>
        <authorList>
            <person name="Petersen C."/>
            <person name="Sorensen T."/>
            <person name="Nielsen M.R."/>
            <person name="Sondergaard T.E."/>
            <person name="Sorensen J.L."/>
            <person name="Fitzpatrick D.A."/>
            <person name="Frisvad J.C."/>
            <person name="Nielsen K.L."/>
        </authorList>
    </citation>
    <scope>NUCLEOTIDE SEQUENCE</scope>
    <source>
        <strain evidence="2">IBT 21472</strain>
    </source>
</reference>
<keyword evidence="1" id="KW-0812">Transmembrane</keyword>
<evidence type="ECO:0000313" key="2">
    <source>
        <dbReference type="EMBL" id="KAJ5315069.1"/>
    </source>
</evidence>
<keyword evidence="1" id="KW-1133">Transmembrane helix</keyword>
<keyword evidence="3" id="KW-1185">Reference proteome</keyword>
<dbReference type="AlphaFoldDB" id="A0A9W9H6L2"/>
<keyword evidence="1" id="KW-0472">Membrane</keyword>
<reference evidence="2" key="1">
    <citation type="submission" date="2022-12" db="EMBL/GenBank/DDBJ databases">
        <authorList>
            <person name="Petersen C."/>
        </authorList>
    </citation>
    <scope>NUCLEOTIDE SEQUENCE</scope>
    <source>
        <strain evidence="2">IBT 21472</strain>
    </source>
</reference>
<dbReference type="Proteomes" id="UP001147746">
    <property type="component" value="Unassembled WGS sequence"/>
</dbReference>
<evidence type="ECO:0000256" key="1">
    <source>
        <dbReference type="SAM" id="Phobius"/>
    </source>
</evidence>
<protein>
    <submittedName>
        <fullName evidence="2">MFS transporter</fullName>
    </submittedName>
</protein>